<dbReference type="InterPro" id="IPR025533">
    <property type="entry name" value="DUF4419"/>
</dbReference>
<organism evidence="1 2">
    <name type="scientific">Candidatus Thiomargarita nelsonii</name>
    <dbReference type="NCBI Taxonomy" id="1003181"/>
    <lineage>
        <taxon>Bacteria</taxon>
        <taxon>Pseudomonadati</taxon>
        <taxon>Pseudomonadota</taxon>
        <taxon>Gammaproteobacteria</taxon>
        <taxon>Thiotrichales</taxon>
        <taxon>Thiotrichaceae</taxon>
        <taxon>Thiomargarita</taxon>
    </lineage>
</organism>
<gene>
    <name evidence="1" type="ORF">THIOM_004740</name>
</gene>
<accession>A0A176RV68</accession>
<dbReference type="Pfam" id="PF14388">
    <property type="entry name" value="DUF4419"/>
    <property type="match status" value="1"/>
</dbReference>
<reference evidence="1 2" key="1">
    <citation type="submission" date="2016-05" db="EMBL/GenBank/DDBJ databases">
        <title>Single-cell genome of chain-forming Candidatus Thiomargarita nelsonii and comparison to other large sulfur-oxidizing bacteria.</title>
        <authorList>
            <person name="Winkel M."/>
            <person name="Salman V."/>
            <person name="Woyke T."/>
            <person name="Schulz-Vogt H."/>
            <person name="Richter M."/>
            <person name="Flood B."/>
            <person name="Bailey J."/>
            <person name="Amann R."/>
            <person name="Mussmann M."/>
        </authorList>
    </citation>
    <scope>NUCLEOTIDE SEQUENCE [LARGE SCALE GENOMIC DNA]</scope>
    <source>
        <strain evidence="1 2">THI036</strain>
    </source>
</reference>
<dbReference type="PANTHER" id="PTHR31252:SF11">
    <property type="entry name" value="DUF4419 DOMAIN-CONTAINING PROTEIN"/>
    <property type="match status" value="1"/>
</dbReference>
<evidence type="ECO:0000313" key="1">
    <source>
        <dbReference type="EMBL" id="OAD19616.1"/>
    </source>
</evidence>
<evidence type="ECO:0000313" key="2">
    <source>
        <dbReference type="Proteomes" id="UP000076962"/>
    </source>
</evidence>
<proteinExistence type="predicted"/>
<comment type="caution">
    <text evidence="1">The sequence shown here is derived from an EMBL/GenBank/DDBJ whole genome shotgun (WGS) entry which is preliminary data.</text>
</comment>
<protein>
    <submittedName>
        <fullName evidence="1">Uncharacterized protein</fullName>
    </submittedName>
</protein>
<dbReference type="PANTHER" id="PTHR31252">
    <property type="entry name" value="DUF4419 DOMAIN-CONTAINING PROTEIN"/>
    <property type="match status" value="1"/>
</dbReference>
<sequence length="289" mass="33072">MQALHQAFTEHIPFTLSPEVVWYLICHEIAIHVKQNAEKYAHLFTQTPNKKQVIQIRDDSLVYGDPCNDWAGCIHLFVDPMKNFIGEETVNFFLPKLTTFTDESRTAILVSFMDMVSAHCEFEWLTRCGIPRIYVEGQEKDWQLLVQRTTELAETFKDLEGYFRDLLPVLDKISKAVNGQRDAAFWKSIYKIDGFSGGPFISGWITALFAYEATREGPLLKREFDWRSFSGYTMNKFPVHVSKVAAKWDYYGTEIPMFLASGVLGVDFKNQSLAPKLGYAVIEAVPTPV</sequence>
<dbReference type="AlphaFoldDB" id="A0A176RV68"/>
<dbReference type="Proteomes" id="UP000076962">
    <property type="component" value="Unassembled WGS sequence"/>
</dbReference>
<dbReference type="EMBL" id="LUTY01002729">
    <property type="protein sequence ID" value="OAD19616.1"/>
    <property type="molecule type" value="Genomic_DNA"/>
</dbReference>
<keyword evidence="2" id="KW-1185">Reference proteome</keyword>
<name>A0A176RV68_9GAMM</name>